<dbReference type="GO" id="GO:0004497">
    <property type="term" value="F:monooxygenase activity"/>
    <property type="evidence" value="ECO:0007669"/>
    <property type="project" value="InterPro"/>
</dbReference>
<feature type="transmembrane region" description="Helical" evidence="6">
    <location>
        <begin position="26"/>
        <end position="46"/>
    </location>
</feature>
<dbReference type="InterPro" id="IPR002401">
    <property type="entry name" value="Cyt_P450_E_grp-I"/>
</dbReference>
<dbReference type="PRINTS" id="PR00463">
    <property type="entry name" value="EP450I"/>
</dbReference>
<feature type="binding site" description="axial binding residue" evidence="5">
    <location>
        <position position="464"/>
    </location>
    <ligand>
        <name>heme</name>
        <dbReference type="ChEBI" id="CHEBI:30413"/>
    </ligand>
    <ligandPart>
        <name>Fe</name>
        <dbReference type="ChEBI" id="CHEBI:18248"/>
    </ligandPart>
</feature>
<dbReference type="CDD" id="cd11066">
    <property type="entry name" value="CYP_PhacA-like"/>
    <property type="match status" value="1"/>
</dbReference>
<keyword evidence="2 5" id="KW-0479">Metal-binding</keyword>
<keyword evidence="3" id="KW-0560">Oxidoreductase</keyword>
<evidence type="ECO:0000256" key="6">
    <source>
        <dbReference type="SAM" id="Phobius"/>
    </source>
</evidence>
<dbReference type="GO" id="GO:0016705">
    <property type="term" value="F:oxidoreductase activity, acting on paired donors, with incorporation or reduction of molecular oxygen"/>
    <property type="evidence" value="ECO:0007669"/>
    <property type="project" value="InterPro"/>
</dbReference>
<dbReference type="InterPro" id="IPR050364">
    <property type="entry name" value="Cytochrome_P450_fung"/>
</dbReference>
<proteinExistence type="inferred from homology"/>
<evidence type="ECO:0000313" key="8">
    <source>
        <dbReference type="Proteomes" id="UP000053789"/>
    </source>
</evidence>
<evidence type="ECO:0000256" key="2">
    <source>
        <dbReference type="ARBA" id="ARBA00022723"/>
    </source>
</evidence>
<keyword evidence="4 5" id="KW-0408">Iron</keyword>
<dbReference type="PANTHER" id="PTHR46300">
    <property type="entry name" value="P450, PUTATIVE (EUROFUNG)-RELATED-RELATED"/>
    <property type="match status" value="1"/>
</dbReference>
<dbReference type="OrthoDB" id="1055148at2759"/>
<dbReference type="GO" id="GO:0005506">
    <property type="term" value="F:iron ion binding"/>
    <property type="evidence" value="ECO:0007669"/>
    <property type="project" value="InterPro"/>
</dbReference>
<evidence type="ECO:0000256" key="4">
    <source>
        <dbReference type="ARBA" id="ARBA00023004"/>
    </source>
</evidence>
<dbReference type="GO" id="GO:0020037">
    <property type="term" value="F:heme binding"/>
    <property type="evidence" value="ECO:0007669"/>
    <property type="project" value="InterPro"/>
</dbReference>
<dbReference type="PANTHER" id="PTHR46300:SF9">
    <property type="entry name" value="P450, PUTATIVE-RELATED"/>
    <property type="match status" value="1"/>
</dbReference>
<dbReference type="PRINTS" id="PR00385">
    <property type="entry name" value="P450"/>
</dbReference>
<dbReference type="Gene3D" id="1.10.630.10">
    <property type="entry name" value="Cytochrome P450"/>
    <property type="match status" value="1"/>
</dbReference>
<comment type="cofactor">
    <cofactor evidence="5">
        <name>heme</name>
        <dbReference type="ChEBI" id="CHEBI:30413"/>
    </cofactor>
</comment>
<accession>A0A0D2I2K5</accession>
<dbReference type="EMBL" id="KN846981">
    <property type="protein sequence ID" value="KIW97420.1"/>
    <property type="molecule type" value="Genomic_DNA"/>
</dbReference>
<keyword evidence="6" id="KW-1133">Transmembrane helix</keyword>
<evidence type="ECO:0000256" key="3">
    <source>
        <dbReference type="ARBA" id="ARBA00023002"/>
    </source>
</evidence>
<dbReference type="AlphaFoldDB" id="A0A0D2I2K5"/>
<organism evidence="7 8">
    <name type="scientific">Cladophialophora bantiana (strain ATCC 10958 / CBS 173.52 / CDC B-1940 / NIH 8579)</name>
    <name type="common">Xylohypha bantiana</name>
    <dbReference type="NCBI Taxonomy" id="1442370"/>
    <lineage>
        <taxon>Eukaryota</taxon>
        <taxon>Fungi</taxon>
        <taxon>Dikarya</taxon>
        <taxon>Ascomycota</taxon>
        <taxon>Pezizomycotina</taxon>
        <taxon>Eurotiomycetes</taxon>
        <taxon>Chaetothyriomycetidae</taxon>
        <taxon>Chaetothyriales</taxon>
        <taxon>Herpotrichiellaceae</taxon>
        <taxon>Cladophialophora</taxon>
    </lineage>
</organism>
<name>A0A0D2I2K5_CLAB1</name>
<keyword evidence="5" id="KW-0349">Heme</keyword>
<protein>
    <recommendedName>
        <fullName evidence="9">Phenylacetate 2-hydroxylase</fullName>
    </recommendedName>
</protein>
<dbReference type="Pfam" id="PF00067">
    <property type="entry name" value="p450"/>
    <property type="match status" value="1"/>
</dbReference>
<dbReference type="GeneID" id="27693932"/>
<sequence>MNDKIPEVLPVTAAQFRAMLPLADRLTTFSSWAFICGALIVFVLWLSDSTDVPFIHNLPSAPGLPIVGNLVQLGTEQPRRLAELSKKYGPVFQVRLGNKRFVVANSFESIKQLWINNQSSLISRPTLHTFHNVLSSSQGFTIGTSPWDESCKRRRKVAAAALNRPSVVGYMPLIDLESCVSIKELVQQLGNTESQVDLDPYPLFQRLALNLSLTLGYGFRIEGSVDNELLREIITVERGISTLRSTSNNWQDFVPLLRIFSRRTNEASDLRHRRDVYLEYLLQKLKDRIAMGHHVSCITGKILQDPECKLTHAEIKSLCVTMIAGGLDTTPACLLLGIAILSGPQGPSLQKRLLDDIHKIYGEGKAWVKCLEDEKCEYVKAFCKEVLRFWTVIPMSLPRLSIKDVVWQDAIIPAGTTFLMNAWAADFDPDRFKCPQEFSPERFLDIPEGSGTEHFAFGAGSRMCTGSHLAYREMYVTFIRMLLAFEVLPATDPGQRPILTGPLECNANPSGLSIEPKAFKIGFRVRDDACLEKWFEETENATKHIDG</sequence>
<dbReference type="RefSeq" id="XP_016624089.1">
    <property type="nucleotide sequence ID" value="XM_016758761.1"/>
</dbReference>
<dbReference type="Proteomes" id="UP000053789">
    <property type="component" value="Unassembled WGS sequence"/>
</dbReference>
<reference evidence="7" key="1">
    <citation type="submission" date="2015-01" db="EMBL/GenBank/DDBJ databases">
        <title>The Genome Sequence of Cladophialophora bantiana CBS 173.52.</title>
        <authorList>
            <consortium name="The Broad Institute Genomics Platform"/>
            <person name="Cuomo C."/>
            <person name="de Hoog S."/>
            <person name="Gorbushina A."/>
            <person name="Stielow B."/>
            <person name="Teixiera M."/>
            <person name="Abouelleil A."/>
            <person name="Chapman S.B."/>
            <person name="Priest M."/>
            <person name="Young S.K."/>
            <person name="Wortman J."/>
            <person name="Nusbaum C."/>
            <person name="Birren B."/>
        </authorList>
    </citation>
    <scope>NUCLEOTIDE SEQUENCE [LARGE SCALE GENOMIC DNA]</scope>
    <source>
        <strain evidence="7">CBS 173.52</strain>
    </source>
</reference>
<keyword evidence="8" id="KW-1185">Reference proteome</keyword>
<comment type="similarity">
    <text evidence="1">Belongs to the cytochrome P450 family.</text>
</comment>
<keyword evidence="6" id="KW-0472">Membrane</keyword>
<keyword evidence="6" id="KW-0812">Transmembrane</keyword>
<dbReference type="HOGENOM" id="CLU_001570_2_4_1"/>
<dbReference type="InterPro" id="IPR001128">
    <property type="entry name" value="Cyt_P450"/>
</dbReference>
<evidence type="ECO:0000256" key="1">
    <source>
        <dbReference type="ARBA" id="ARBA00010617"/>
    </source>
</evidence>
<evidence type="ECO:0000256" key="5">
    <source>
        <dbReference type="PIRSR" id="PIRSR602401-1"/>
    </source>
</evidence>
<evidence type="ECO:0000313" key="7">
    <source>
        <dbReference type="EMBL" id="KIW97420.1"/>
    </source>
</evidence>
<evidence type="ECO:0008006" key="9">
    <source>
        <dbReference type="Google" id="ProtNLM"/>
    </source>
</evidence>
<dbReference type="InterPro" id="IPR036396">
    <property type="entry name" value="Cyt_P450_sf"/>
</dbReference>
<gene>
    <name evidence="7" type="ORF">Z519_01004</name>
</gene>
<dbReference type="SUPFAM" id="SSF48264">
    <property type="entry name" value="Cytochrome P450"/>
    <property type="match status" value="1"/>
</dbReference>